<proteinExistence type="predicted"/>
<organism evidence="1 2">
    <name type="scientific">Aspergillus costaricaensis CBS 115574</name>
    <dbReference type="NCBI Taxonomy" id="1448317"/>
    <lineage>
        <taxon>Eukaryota</taxon>
        <taxon>Fungi</taxon>
        <taxon>Dikarya</taxon>
        <taxon>Ascomycota</taxon>
        <taxon>Pezizomycotina</taxon>
        <taxon>Eurotiomycetes</taxon>
        <taxon>Eurotiomycetidae</taxon>
        <taxon>Eurotiales</taxon>
        <taxon>Aspergillaceae</taxon>
        <taxon>Aspergillus</taxon>
        <taxon>Aspergillus subgen. Circumdati</taxon>
    </lineage>
</organism>
<evidence type="ECO:0000313" key="2">
    <source>
        <dbReference type="Proteomes" id="UP000249748"/>
    </source>
</evidence>
<gene>
    <name evidence="1" type="ORF">BO79DRAFT_159476</name>
</gene>
<keyword evidence="2" id="KW-1185">Reference proteome</keyword>
<reference evidence="1" key="1">
    <citation type="submission" date="2018-02" db="EMBL/GenBank/DDBJ databases">
        <title>The genomes of Aspergillus section Nigri reveals drivers in fungal speciation.</title>
        <authorList>
            <consortium name="DOE Joint Genome Institute"/>
            <person name="Vesth T.C."/>
            <person name="Nybo J."/>
            <person name="Theobald S."/>
            <person name="Brandl J."/>
            <person name="Frisvad J.C."/>
            <person name="Nielsen K.F."/>
            <person name="Lyhne E.K."/>
            <person name="Kogle M.E."/>
            <person name="Kuo A."/>
            <person name="Riley R."/>
            <person name="Clum A."/>
            <person name="Nolan M."/>
            <person name="Lipzen A."/>
            <person name="Salamov A."/>
            <person name="Henrissat B."/>
            <person name="Wiebenga A."/>
            <person name="De vries R.P."/>
            <person name="Grigoriev I.V."/>
            <person name="Mortensen U.H."/>
            <person name="Andersen M.R."/>
            <person name="Baker S.E."/>
        </authorList>
    </citation>
    <scope>NUCLEOTIDE SEQUENCE</scope>
    <source>
        <strain evidence="1">CBS 115574</strain>
    </source>
</reference>
<sequence length="219" mass="24718">MGIWAFVLVVIHNPSKEFCRLLPVRKELHSATKGSTTSGETDLIWQRFPPHMSWERLAWTIDLFINLRGIGWNYRWGSYRVPSDVEEPPMSTSKERLSSRSYPPSLANLIMRFIGQVGWVIFCQLNIFPFIKSQLTGNTGSNYNFAVGLLSLLVSLITIVVNIDLLNTKSTLIVTAFDTSRFLGLYAFPWAHPSPWGSLNAVARKGILGNYPRPTQISS</sequence>
<dbReference type="EMBL" id="KZ824580">
    <property type="protein sequence ID" value="RAK84022.1"/>
    <property type="molecule type" value="Genomic_DNA"/>
</dbReference>
<protein>
    <submittedName>
        <fullName evidence="1">Uncharacterized protein</fullName>
    </submittedName>
</protein>
<name>A0ACD1I0K8_9EURO</name>
<accession>A0ACD1I0K8</accession>
<dbReference type="Proteomes" id="UP000249748">
    <property type="component" value="Unassembled WGS sequence"/>
</dbReference>
<evidence type="ECO:0000313" key="1">
    <source>
        <dbReference type="EMBL" id="RAK84022.1"/>
    </source>
</evidence>